<dbReference type="PhylomeDB" id="Q2RVV8"/>
<evidence type="ECO:0000313" key="3">
    <source>
        <dbReference type="Proteomes" id="UP000001929"/>
    </source>
</evidence>
<feature type="domain" description="Spore protein YkvP/CgeB glycosyl transferase-like" evidence="1">
    <location>
        <begin position="219"/>
        <end position="365"/>
    </location>
</feature>
<reference evidence="2 3" key="1">
    <citation type="journal article" date="2011" name="Stand. Genomic Sci.">
        <title>Complete genome sequence of Rhodospirillum rubrum type strain (S1).</title>
        <authorList>
            <person name="Munk A.C."/>
            <person name="Copeland A."/>
            <person name="Lucas S."/>
            <person name="Lapidus A."/>
            <person name="Del Rio T.G."/>
            <person name="Barry K."/>
            <person name="Detter J.C."/>
            <person name="Hammon N."/>
            <person name="Israni S."/>
            <person name="Pitluck S."/>
            <person name="Brettin T."/>
            <person name="Bruce D."/>
            <person name="Han C."/>
            <person name="Tapia R."/>
            <person name="Gilna P."/>
            <person name="Schmutz J."/>
            <person name="Larimer F."/>
            <person name="Land M."/>
            <person name="Kyrpides N.C."/>
            <person name="Mavromatis K."/>
            <person name="Richardson P."/>
            <person name="Rohde M."/>
            <person name="Goker M."/>
            <person name="Klenk H.P."/>
            <person name="Zhang Y."/>
            <person name="Roberts G.P."/>
            <person name="Reslewic S."/>
            <person name="Schwartz D.C."/>
        </authorList>
    </citation>
    <scope>NUCLEOTIDE SEQUENCE [LARGE SCALE GENOMIC DNA]</scope>
    <source>
        <strain evidence="3">ATCC 11170 / ATH 1.1.1 / DSM 467 / LMG 4362 / NCIMB 8255 / S1</strain>
    </source>
</reference>
<organism evidence="2 3">
    <name type="scientific">Rhodospirillum rubrum (strain ATCC 11170 / ATH 1.1.1 / DSM 467 / LMG 4362 / NCIMB 8255 / S1)</name>
    <dbReference type="NCBI Taxonomy" id="269796"/>
    <lineage>
        <taxon>Bacteria</taxon>
        <taxon>Pseudomonadati</taxon>
        <taxon>Pseudomonadota</taxon>
        <taxon>Alphaproteobacteria</taxon>
        <taxon>Rhodospirillales</taxon>
        <taxon>Rhodospirillaceae</taxon>
        <taxon>Rhodospirillum</taxon>
    </lineage>
</organism>
<accession>Q2RVV8</accession>
<dbReference type="PATRIC" id="fig|269796.9.peg.992"/>
<gene>
    <name evidence="2" type="ordered locus">Rru_A0936</name>
</gene>
<protein>
    <recommendedName>
        <fullName evidence="1">Spore protein YkvP/CgeB glycosyl transferase-like domain-containing protein</fullName>
    </recommendedName>
</protein>
<evidence type="ECO:0000259" key="1">
    <source>
        <dbReference type="Pfam" id="PF13524"/>
    </source>
</evidence>
<dbReference type="KEGG" id="rru:Rru_A0936"/>
<evidence type="ECO:0000313" key="2">
    <source>
        <dbReference type="EMBL" id="ABC21737.1"/>
    </source>
</evidence>
<sequence length="369" mass="41519">MRFLIVDTVYPGFLSWLYNERSPGLAAKSFAEQVEGQDQGFFHTAGAWRPALEALGHEVMVVSANNAPQQLRWMVENDLLDKAKMLSDGLVFGTYILRQNQEVNWQTAIVREQVKKFRPHVLLCANLYMFDDDFLTSVEGSYGKAIGQHAAVMPRNSLKKFDAIISSLPHQVQLFRDQGIRAEMIGLAFDERLLPHLAQGGPQHEVAFVGSVSPSHSGRAHFLRDVAREIPLDFWGEMQWPEGIETAGLRIRANPAVYGLPMYQILHDSQIVLNFHLDAAGDYANNLRLFEVTGVGALLMTDDKKNIGDYFEPDRDCVVFKDAEDCVKKLIALKENPDKRRAIAAAGQERTLKDHSYRNRVGPLLDLIS</sequence>
<proteinExistence type="predicted"/>
<dbReference type="Proteomes" id="UP000001929">
    <property type="component" value="Chromosome"/>
</dbReference>
<dbReference type="RefSeq" id="WP_011388691.1">
    <property type="nucleotide sequence ID" value="NC_007643.1"/>
</dbReference>
<dbReference type="STRING" id="269796.Rru_A0936"/>
<dbReference type="HOGENOM" id="CLU_044714_0_0_5"/>
<dbReference type="eggNOG" id="COG4641">
    <property type="taxonomic scope" value="Bacteria"/>
</dbReference>
<dbReference type="AlphaFoldDB" id="Q2RVV8"/>
<dbReference type="EMBL" id="CP000230">
    <property type="protein sequence ID" value="ABC21737.1"/>
    <property type="molecule type" value="Genomic_DNA"/>
</dbReference>
<dbReference type="InterPro" id="IPR055259">
    <property type="entry name" value="YkvP/CgeB_Glyco_trans-like"/>
</dbReference>
<keyword evidence="3" id="KW-1185">Reference proteome</keyword>
<dbReference type="EnsemblBacteria" id="ABC21737">
    <property type="protein sequence ID" value="ABC21737"/>
    <property type="gene ID" value="Rru_A0936"/>
</dbReference>
<dbReference type="Pfam" id="PF13524">
    <property type="entry name" value="Glyco_trans_1_2"/>
    <property type="match status" value="1"/>
</dbReference>
<name>Q2RVV8_RHORT</name>